<dbReference type="PANTHER" id="PTHR43037">
    <property type="entry name" value="UNNAMED PRODUCT-RELATED"/>
    <property type="match status" value="1"/>
</dbReference>
<feature type="domain" description="Peptidase S9 prolyl oligopeptidase catalytic" evidence="2">
    <location>
        <begin position="425"/>
        <end position="479"/>
    </location>
</feature>
<dbReference type="GO" id="GO:0008236">
    <property type="term" value="F:serine-type peptidase activity"/>
    <property type="evidence" value="ECO:0007669"/>
    <property type="project" value="InterPro"/>
</dbReference>
<dbReference type="Pfam" id="PF00326">
    <property type="entry name" value="Peptidase_S9"/>
    <property type="match status" value="1"/>
</dbReference>
<dbReference type="GO" id="GO:0006508">
    <property type="term" value="P:proteolysis"/>
    <property type="evidence" value="ECO:0007669"/>
    <property type="project" value="InterPro"/>
</dbReference>
<dbReference type="EMBL" id="NIDE01000017">
    <property type="protein sequence ID" value="OWK36631.1"/>
    <property type="molecule type" value="Genomic_DNA"/>
</dbReference>
<gene>
    <name evidence="3" type="ORF">FRUB_09194</name>
</gene>
<organism evidence="3 4">
    <name type="scientific">Fimbriiglobus ruber</name>
    <dbReference type="NCBI Taxonomy" id="1908690"/>
    <lineage>
        <taxon>Bacteria</taxon>
        <taxon>Pseudomonadati</taxon>
        <taxon>Planctomycetota</taxon>
        <taxon>Planctomycetia</taxon>
        <taxon>Gemmatales</taxon>
        <taxon>Gemmataceae</taxon>
        <taxon>Fimbriiglobus</taxon>
    </lineage>
</organism>
<evidence type="ECO:0000313" key="3">
    <source>
        <dbReference type="EMBL" id="OWK36631.1"/>
    </source>
</evidence>
<keyword evidence="1" id="KW-0732">Signal</keyword>
<dbReference type="Gene3D" id="3.40.50.1820">
    <property type="entry name" value="alpha/beta hydrolase"/>
    <property type="match status" value="1"/>
</dbReference>
<dbReference type="RefSeq" id="WP_088259610.1">
    <property type="nucleotide sequence ID" value="NZ_NIDE01000017.1"/>
</dbReference>
<dbReference type="Proteomes" id="UP000214646">
    <property type="component" value="Unassembled WGS sequence"/>
</dbReference>
<dbReference type="OrthoDB" id="9764953at2"/>
<accession>A0A225D4V3</accession>
<sequence>MATGANTIDPQEDSAAEAVAERLGEFVPPRNLPYEPSLGAVVEWITKGIEAGFTRAFVVNVETCVGAQCASAVLAELEQRGATAGDRAFVAAALVDTGAQSPLQRGPLSPVLADVLHATVDAVLQQIVAASREGSETHARCARLEHAVVVLFDHHEKLNWLFAGAKHKVRDALAKAGCDPRVALTQDLDLAQGGKLFLPGYEVIVTRRRKRLHAQTRRLGGDAPREPHAAVALDAKMPDPKTESARRPRRWPAWAFLGRLTRAVGVPIRWLRSVELSPHTLGLLPVAIFRYIRAHRTVAAIGVCMAAALACLTLVATDVYGNLSGETVAPKRPPGFYVGQYNKAGPWGTDLRPYGLYIPPHFRGQRGPFPLIVYLHGWGERNPNSLFSAGLPLSIATRFGEGTKNGRFEFVALFLNDPSGYWDPDTQEGKDAIEVLDYVITRHRIDPQRVYLTGASSGGAGVWRYAEAYPDRWAALAPLGAVYTPSPGRVKQTPAWIFHGEKDTTAPIKIQRGLIKKLREVGCDVRFTEFAGKDHTVSSETYDNRELFTWFAEKKR</sequence>
<protein>
    <recommendedName>
        <fullName evidence="2">Peptidase S9 prolyl oligopeptidase catalytic domain-containing protein</fullName>
    </recommendedName>
</protein>
<comment type="caution">
    <text evidence="3">The sequence shown here is derived from an EMBL/GenBank/DDBJ whole genome shotgun (WGS) entry which is preliminary data.</text>
</comment>
<dbReference type="SUPFAM" id="SSF53474">
    <property type="entry name" value="alpha/beta-Hydrolases"/>
    <property type="match status" value="1"/>
</dbReference>
<dbReference type="InterPro" id="IPR029058">
    <property type="entry name" value="AB_hydrolase_fold"/>
</dbReference>
<dbReference type="InterPro" id="IPR001375">
    <property type="entry name" value="Peptidase_S9_cat"/>
</dbReference>
<dbReference type="AlphaFoldDB" id="A0A225D4V3"/>
<reference evidence="4" key="1">
    <citation type="submission" date="2017-06" db="EMBL/GenBank/DDBJ databases">
        <title>Genome analysis of Fimbriiglobus ruber SP5, the first member of the order Planctomycetales with confirmed chitinolytic capability.</title>
        <authorList>
            <person name="Ravin N.V."/>
            <person name="Rakitin A.L."/>
            <person name="Ivanova A.A."/>
            <person name="Beletsky A.V."/>
            <person name="Kulichevskaya I.S."/>
            <person name="Mardanov A.V."/>
            <person name="Dedysh S.N."/>
        </authorList>
    </citation>
    <scope>NUCLEOTIDE SEQUENCE [LARGE SCALE GENOMIC DNA]</scope>
    <source>
        <strain evidence="4">SP5</strain>
    </source>
</reference>
<dbReference type="InterPro" id="IPR050955">
    <property type="entry name" value="Plant_Biomass_Hydrol_Est"/>
</dbReference>
<dbReference type="PANTHER" id="PTHR43037:SF1">
    <property type="entry name" value="BLL1128 PROTEIN"/>
    <property type="match status" value="1"/>
</dbReference>
<evidence type="ECO:0000259" key="2">
    <source>
        <dbReference type="Pfam" id="PF00326"/>
    </source>
</evidence>
<evidence type="ECO:0000313" key="4">
    <source>
        <dbReference type="Proteomes" id="UP000214646"/>
    </source>
</evidence>
<name>A0A225D4V3_9BACT</name>
<proteinExistence type="predicted"/>
<keyword evidence="4" id="KW-1185">Reference proteome</keyword>
<evidence type="ECO:0000256" key="1">
    <source>
        <dbReference type="ARBA" id="ARBA00022729"/>
    </source>
</evidence>